<sequence>MALAWLDIVEKLILPTFTFCLGFVTDHYLKYRQNKKERLEAIESKFRNIIELSGKENCSIPLLTFDFNIVLTTLREYCRDYKIPPNVINDDLIDLTLFTTNDRIDSQKSVDIFSDIIRKLRLYRK</sequence>
<reference evidence="1" key="1">
    <citation type="submission" date="2023-04" db="EMBL/GenBank/DDBJ databases">
        <title>Molecular characterization of the Integrative and Conjugative elements harboring multidrug-resistance gene from Glaesserella (Haemophilus) parasuis.</title>
        <authorList>
            <person name="Che Y."/>
            <person name="Zhou L."/>
        </authorList>
    </citation>
    <scope>NUCLEOTIDE SEQUENCE</scope>
    <source>
        <strain evidence="1">Z44</strain>
    </source>
</reference>
<proteinExistence type="predicted"/>
<dbReference type="Proteomes" id="UP001222296">
    <property type="component" value="Chromosome"/>
</dbReference>
<dbReference type="RefSeq" id="WP_160432772.1">
    <property type="nucleotide sequence ID" value="NZ_CP121769.1"/>
</dbReference>
<accession>A0AAJ6AFI2</accession>
<evidence type="ECO:0000313" key="1">
    <source>
        <dbReference type="EMBL" id="WGE11150.1"/>
    </source>
</evidence>
<dbReference type="EMBL" id="CP121769">
    <property type="protein sequence ID" value="WGE11150.1"/>
    <property type="molecule type" value="Genomic_DNA"/>
</dbReference>
<name>A0AAJ6AFI2_GLAPU</name>
<dbReference type="AlphaFoldDB" id="A0AAJ6AFI2"/>
<gene>
    <name evidence="1" type="ORF">QBL01_06200</name>
</gene>
<evidence type="ECO:0000313" key="2">
    <source>
        <dbReference type="Proteomes" id="UP001222296"/>
    </source>
</evidence>
<protein>
    <submittedName>
        <fullName evidence="1">Uncharacterized protein</fullName>
    </submittedName>
</protein>
<organism evidence="1 2">
    <name type="scientific">Glaesserella parasuis</name>
    <name type="common">Haemophilus parasuis</name>
    <dbReference type="NCBI Taxonomy" id="738"/>
    <lineage>
        <taxon>Bacteria</taxon>
        <taxon>Pseudomonadati</taxon>
        <taxon>Pseudomonadota</taxon>
        <taxon>Gammaproteobacteria</taxon>
        <taxon>Pasteurellales</taxon>
        <taxon>Pasteurellaceae</taxon>
        <taxon>Glaesserella</taxon>
    </lineage>
</organism>